<evidence type="ECO:0000256" key="1">
    <source>
        <dbReference type="ARBA" id="ARBA00023015"/>
    </source>
</evidence>
<feature type="region of interest" description="Disordered" evidence="4">
    <location>
        <begin position="1"/>
        <end position="35"/>
    </location>
</feature>
<name>A0A844HLV9_9RHOB</name>
<dbReference type="PROSITE" id="PS01124">
    <property type="entry name" value="HTH_ARAC_FAMILY_2"/>
    <property type="match status" value="1"/>
</dbReference>
<dbReference type="InterPro" id="IPR050204">
    <property type="entry name" value="AraC_XylS_family_regulators"/>
</dbReference>
<dbReference type="Proteomes" id="UP000449846">
    <property type="component" value="Unassembled WGS sequence"/>
</dbReference>
<reference evidence="6 7" key="1">
    <citation type="submission" date="2019-11" db="EMBL/GenBank/DDBJ databases">
        <authorList>
            <person name="Dong K."/>
        </authorList>
    </citation>
    <scope>NUCLEOTIDE SEQUENCE [LARGE SCALE GENOMIC DNA]</scope>
    <source>
        <strain evidence="6 7">NBRC 112902</strain>
    </source>
</reference>
<dbReference type="InterPro" id="IPR009057">
    <property type="entry name" value="Homeodomain-like_sf"/>
</dbReference>
<dbReference type="SMART" id="SM00342">
    <property type="entry name" value="HTH_ARAC"/>
    <property type="match status" value="1"/>
</dbReference>
<dbReference type="Pfam" id="PF12833">
    <property type="entry name" value="HTH_18"/>
    <property type="match status" value="1"/>
</dbReference>
<evidence type="ECO:0000256" key="4">
    <source>
        <dbReference type="SAM" id="MobiDB-lite"/>
    </source>
</evidence>
<feature type="domain" description="HTH araC/xylS-type" evidence="5">
    <location>
        <begin position="227"/>
        <end position="325"/>
    </location>
</feature>
<comment type="caution">
    <text evidence="6">The sequence shown here is derived from an EMBL/GenBank/DDBJ whole genome shotgun (WGS) entry which is preliminary data.</text>
</comment>
<dbReference type="PANTHER" id="PTHR46796">
    <property type="entry name" value="HTH-TYPE TRANSCRIPTIONAL ACTIVATOR RHAS-RELATED"/>
    <property type="match status" value="1"/>
</dbReference>
<dbReference type="GO" id="GO:0043565">
    <property type="term" value="F:sequence-specific DNA binding"/>
    <property type="evidence" value="ECO:0007669"/>
    <property type="project" value="InterPro"/>
</dbReference>
<dbReference type="OrthoDB" id="9793400at2"/>
<dbReference type="PANTHER" id="PTHR46796:SF14">
    <property type="entry name" value="TRANSCRIPTIONAL REGULATORY PROTEIN"/>
    <property type="match status" value="1"/>
</dbReference>
<evidence type="ECO:0000256" key="3">
    <source>
        <dbReference type="ARBA" id="ARBA00023163"/>
    </source>
</evidence>
<dbReference type="EMBL" id="WMIG01000003">
    <property type="protein sequence ID" value="MTH59357.1"/>
    <property type="molecule type" value="Genomic_DNA"/>
</dbReference>
<dbReference type="GO" id="GO:0003700">
    <property type="term" value="F:DNA-binding transcription factor activity"/>
    <property type="evidence" value="ECO:0007669"/>
    <property type="project" value="InterPro"/>
</dbReference>
<keyword evidence="2" id="KW-0238">DNA-binding</keyword>
<dbReference type="Gene3D" id="1.10.10.60">
    <property type="entry name" value="Homeodomain-like"/>
    <property type="match status" value="1"/>
</dbReference>
<feature type="compositionally biased region" description="Basic and acidic residues" evidence="4">
    <location>
        <begin position="11"/>
        <end position="21"/>
    </location>
</feature>
<evidence type="ECO:0000313" key="6">
    <source>
        <dbReference type="EMBL" id="MTH59357.1"/>
    </source>
</evidence>
<keyword evidence="1" id="KW-0805">Transcription regulation</keyword>
<keyword evidence="3" id="KW-0804">Transcription</keyword>
<dbReference type="InterPro" id="IPR018060">
    <property type="entry name" value="HTH_AraC"/>
</dbReference>
<dbReference type="AlphaFoldDB" id="A0A844HLV9"/>
<gene>
    <name evidence="6" type="ORF">GL300_09045</name>
</gene>
<protein>
    <submittedName>
        <fullName evidence="6">Helix-turn-helix domain-containing protein</fullName>
    </submittedName>
</protein>
<evidence type="ECO:0000259" key="5">
    <source>
        <dbReference type="PROSITE" id="PS01124"/>
    </source>
</evidence>
<evidence type="ECO:0000256" key="2">
    <source>
        <dbReference type="ARBA" id="ARBA00023125"/>
    </source>
</evidence>
<dbReference type="PROSITE" id="PS00041">
    <property type="entry name" value="HTH_ARAC_FAMILY_1"/>
    <property type="match status" value="1"/>
</dbReference>
<accession>A0A844HLV9</accession>
<sequence length="328" mass="37364">MTPRGTGWRQSVREPGPDRMRPSLARAAQAKPSFGPEAWQQVSTIRHEGISYGIRSVSAWTFLSAKVVEASCLRPSVNSDEADCSRLIVMLSQPDARVMIGPHGRRRPVPTHDTPHQMTVAAPGARQWGFFDHPSGPLRWLVLQFDVANLGRQLGEGYEPSDFRPRYMFHDPALLHIARQYEAACEGGKQPETLRDDMLALALLQNLARIERPHEDRPRGLSPAERRLIIEYMRARLTENIRLSELCNLVQLSPFHFCRAFKVSLGVSPHIWQIRERVRVAQVLLQERESTLADVALAVGFYDQAHFTRYFRNIVGLPPGRWLRARRV</sequence>
<proteinExistence type="predicted"/>
<organism evidence="6 7">
    <name type="scientific">Paracoccus litorisediminis</name>
    <dbReference type="NCBI Taxonomy" id="2006130"/>
    <lineage>
        <taxon>Bacteria</taxon>
        <taxon>Pseudomonadati</taxon>
        <taxon>Pseudomonadota</taxon>
        <taxon>Alphaproteobacteria</taxon>
        <taxon>Rhodobacterales</taxon>
        <taxon>Paracoccaceae</taxon>
        <taxon>Paracoccus</taxon>
    </lineage>
</organism>
<keyword evidence="7" id="KW-1185">Reference proteome</keyword>
<evidence type="ECO:0000313" key="7">
    <source>
        <dbReference type="Proteomes" id="UP000449846"/>
    </source>
</evidence>
<dbReference type="InterPro" id="IPR018062">
    <property type="entry name" value="HTH_AraC-typ_CS"/>
</dbReference>
<dbReference type="SUPFAM" id="SSF46689">
    <property type="entry name" value="Homeodomain-like"/>
    <property type="match status" value="2"/>
</dbReference>